<keyword evidence="4" id="KW-1133">Transmembrane helix</keyword>
<feature type="region of interest" description="Disordered" evidence="3">
    <location>
        <begin position="775"/>
        <end position="804"/>
    </location>
</feature>
<evidence type="ECO:0000256" key="1">
    <source>
        <dbReference type="ARBA" id="ARBA00022441"/>
    </source>
</evidence>
<evidence type="ECO:0000256" key="3">
    <source>
        <dbReference type="SAM" id="MobiDB-lite"/>
    </source>
</evidence>
<feature type="region of interest" description="Disordered" evidence="3">
    <location>
        <begin position="26"/>
        <end position="47"/>
    </location>
</feature>
<feature type="compositionally biased region" description="Polar residues" evidence="3">
    <location>
        <begin position="31"/>
        <end position="41"/>
    </location>
</feature>
<feature type="compositionally biased region" description="Acidic residues" evidence="3">
    <location>
        <begin position="68"/>
        <end position="77"/>
    </location>
</feature>
<dbReference type="Proteomes" id="UP000250266">
    <property type="component" value="Unassembled WGS sequence"/>
</dbReference>
<keyword evidence="4" id="KW-0472">Membrane</keyword>
<evidence type="ECO:0000313" key="6">
    <source>
        <dbReference type="Proteomes" id="UP000250266"/>
    </source>
</evidence>
<evidence type="ECO:0000256" key="2">
    <source>
        <dbReference type="ARBA" id="ARBA00022737"/>
    </source>
</evidence>
<feature type="region of interest" description="Disordered" evidence="3">
    <location>
        <begin position="62"/>
        <end position="83"/>
    </location>
</feature>
<keyword evidence="1" id="KW-0880">Kelch repeat</keyword>
<gene>
    <name evidence="5" type="ORF">K432DRAFT_379259</name>
</gene>
<feature type="compositionally biased region" description="Gly residues" evidence="3">
    <location>
        <begin position="775"/>
        <end position="786"/>
    </location>
</feature>
<dbReference type="Gene3D" id="2.120.10.80">
    <property type="entry name" value="Kelch-type beta propeller"/>
    <property type="match status" value="2"/>
</dbReference>
<name>A0A8E2EH23_9PEZI</name>
<dbReference type="SUPFAM" id="SSF117281">
    <property type="entry name" value="Kelch motif"/>
    <property type="match status" value="1"/>
</dbReference>
<protein>
    <recommendedName>
        <fullName evidence="7">Kelch repeat protein</fullName>
    </recommendedName>
</protein>
<feature type="region of interest" description="Disordered" evidence="3">
    <location>
        <begin position="718"/>
        <end position="759"/>
    </location>
</feature>
<keyword evidence="4" id="KW-0812">Transmembrane</keyword>
<dbReference type="PANTHER" id="PTHR46093">
    <property type="entry name" value="ACYL-COA-BINDING DOMAIN-CONTAINING PROTEIN 5"/>
    <property type="match status" value="1"/>
</dbReference>
<accession>A0A8E2EH23</accession>
<reference evidence="5 6" key="1">
    <citation type="journal article" date="2016" name="Nat. Commun.">
        <title>Ectomycorrhizal ecology is imprinted in the genome of the dominant symbiotic fungus Cenococcum geophilum.</title>
        <authorList>
            <consortium name="DOE Joint Genome Institute"/>
            <person name="Peter M."/>
            <person name="Kohler A."/>
            <person name="Ohm R.A."/>
            <person name="Kuo A."/>
            <person name="Krutzmann J."/>
            <person name="Morin E."/>
            <person name="Arend M."/>
            <person name="Barry K.W."/>
            <person name="Binder M."/>
            <person name="Choi C."/>
            <person name="Clum A."/>
            <person name="Copeland A."/>
            <person name="Grisel N."/>
            <person name="Haridas S."/>
            <person name="Kipfer T."/>
            <person name="LaButti K."/>
            <person name="Lindquist E."/>
            <person name="Lipzen A."/>
            <person name="Maire R."/>
            <person name="Meier B."/>
            <person name="Mihaltcheva S."/>
            <person name="Molinier V."/>
            <person name="Murat C."/>
            <person name="Poggeler S."/>
            <person name="Quandt C.A."/>
            <person name="Sperisen C."/>
            <person name="Tritt A."/>
            <person name="Tisserant E."/>
            <person name="Crous P.W."/>
            <person name="Henrissat B."/>
            <person name="Nehls U."/>
            <person name="Egli S."/>
            <person name="Spatafora J.W."/>
            <person name="Grigoriev I.V."/>
            <person name="Martin F.M."/>
        </authorList>
    </citation>
    <scope>NUCLEOTIDE SEQUENCE [LARGE SCALE GENOMIC DNA]</scope>
    <source>
        <strain evidence="5 6">CBS 459.81</strain>
    </source>
</reference>
<dbReference type="Pfam" id="PF24681">
    <property type="entry name" value="Kelch_KLHDC2_KLHL20_DRC7"/>
    <property type="match status" value="1"/>
</dbReference>
<evidence type="ECO:0000256" key="4">
    <source>
        <dbReference type="SAM" id="Phobius"/>
    </source>
</evidence>
<proteinExistence type="predicted"/>
<keyword evidence="2" id="KW-0677">Repeat</keyword>
<dbReference type="AlphaFoldDB" id="A0A8E2EH23"/>
<dbReference type="EMBL" id="KV744854">
    <property type="protein sequence ID" value="OCK83708.1"/>
    <property type="molecule type" value="Genomic_DNA"/>
</dbReference>
<sequence>MDKALPSTQRRKSVFVEVGLVDEQTTERQRQSPILISQPSPMRTRPVQRVRFQSQNDICEEEYKNENEGEDIEEDGSESVATEDYGTLSSTTFRPYLHMETYSRLFRLGMFALLLAIALPSSQNNPITGDNKHVLFGAKGGVIPSRPEGLEKDTVLLRRDKSPTDICKRWSHQTAVVNGTLYIYGGRATTDAQQNSNTWNNDFLTLDLTKSWQISSPSLTGLAQPSGPPAVANAYLWNSYTSLFLYGGEFSDAPVTSPVAFAMWEYNIHSSSWIEHSNPQTSSGSNAEADGQAIQRAAEGAGFSVTTLGRGWYFGGHLDYLTTLGWSIDVARVYLKSLVEFTYPGFSNDAVNTLSGGKTAGSDGVWRNVTQGGLQDEAGFTERADGLLLYIPGFGSEGILLGLTGGTNATFTQMNVIDVYDIANSTWYKQSTSGKTPEYRVNPCAVVAAAADGSSYNVYMFGGQNLQPYENQTQYSDMWILSIPSFTWISVDTSSQSVPYARAGHSCNIWDGQMIVVGGYVGQELSCDSPGIYVFNMSSLQWSNQFTALTGAAATQVWTGKQGDTANPLAQQANQRGFNASAGLEGSYGYSVPAVVQSIIGGDATGGATLTAPVQTATSGPLATGKPITYTVTASNGATVTETATPSNNGGGNSNGKSTRNASIGAIVAGVVAAVFALIAAYFAFCTWLYRKQLALYKNHAAMAQRAAADPARAEKDAFILPPPSTKDSSERRGGDTGSAINSTSGSGPSGRDGSGMRSGSIGVGVDGIAVIGASGGGRNDGGRGSLGRRSSAASSTEDLLAGQEPTFWGARGVLLNPRRSLRVINRD</sequence>
<dbReference type="InterPro" id="IPR015915">
    <property type="entry name" value="Kelch-typ_b-propeller"/>
</dbReference>
<organism evidence="5 6">
    <name type="scientific">Lepidopterella palustris CBS 459.81</name>
    <dbReference type="NCBI Taxonomy" id="1314670"/>
    <lineage>
        <taxon>Eukaryota</taxon>
        <taxon>Fungi</taxon>
        <taxon>Dikarya</taxon>
        <taxon>Ascomycota</taxon>
        <taxon>Pezizomycotina</taxon>
        <taxon>Dothideomycetes</taxon>
        <taxon>Pleosporomycetidae</taxon>
        <taxon>Mytilinidiales</taxon>
        <taxon>Argynnaceae</taxon>
        <taxon>Lepidopterella</taxon>
    </lineage>
</organism>
<evidence type="ECO:0000313" key="5">
    <source>
        <dbReference type="EMBL" id="OCK83708.1"/>
    </source>
</evidence>
<evidence type="ECO:0008006" key="7">
    <source>
        <dbReference type="Google" id="ProtNLM"/>
    </source>
</evidence>
<dbReference type="PANTHER" id="PTHR46093:SF18">
    <property type="entry name" value="FIBRONECTIN TYPE-III DOMAIN-CONTAINING PROTEIN"/>
    <property type="match status" value="1"/>
</dbReference>
<dbReference type="OrthoDB" id="10251809at2759"/>
<keyword evidence="6" id="KW-1185">Reference proteome</keyword>
<feature type="transmembrane region" description="Helical" evidence="4">
    <location>
        <begin position="664"/>
        <end position="690"/>
    </location>
</feature>